<accession>A0A1H7P2X3</accession>
<keyword evidence="5" id="KW-0456">Lyase</keyword>
<dbReference type="Pfam" id="PF20687">
    <property type="entry name" value="CsoSCA_N"/>
    <property type="match status" value="1"/>
</dbReference>
<evidence type="ECO:0000256" key="12">
    <source>
        <dbReference type="ARBA" id="ARBA00048348"/>
    </source>
</evidence>
<feature type="region of interest" description="Disordered" evidence="14">
    <location>
        <begin position="16"/>
        <end position="99"/>
    </location>
</feature>
<evidence type="ECO:0000256" key="7">
    <source>
        <dbReference type="ARBA" id="ARBA00023587"/>
    </source>
</evidence>
<feature type="domain" description="Carboxysome Shell Carbonic Anhydrase C-terminal" evidence="15">
    <location>
        <begin position="425"/>
        <end position="540"/>
    </location>
</feature>
<sequence>MIRRHAHRNNLIWASGAGAAPSPAATVGDARQASPRKLGGWEPAPAAPRTEDTVSRPSVQDTAPLAPSRERRPPHRARRHVPGTVTQPHPLTNRSTNEQLRTYDQGVRAAFDQIVPTLKQISALHCEPDFTQRAQQLAQRELGFELPNGILDDAWIAGLDLRRLYAWSVFETYRRMADDFFARDPLRGRETTTFDTFLQSCGFHLMDITPCADGRLAHAISYVLRLPISAVRRKSYAGTLFDVEDTVEKWVEVEHQRFREGRPNTADTATRYLKVVMYHFSSLDPQHQGCAAHGSDDAQAARAGLERLHHFRQAIENSFCCGASVALLLIGLDTDTDAIRVHLPDERGEMDLNQSVDAQALYDQTHNLTPEAARQGILEAVCAAAPDTADEGMVRLVARLVENNLSQIEYVRTLQGGGYQDAGHAERFMAVGIGFEEIQLRNLTYFAYLHTVEEGAPDLDVGCHIFDGLNVRHGLPIPVVVRFDYHGRVPGARARAVERVHRLDRALADRFRTRVEQGLLHRMLVVRDCDAGAGLEVISTSVMPPPAGEH</sequence>
<evidence type="ECO:0000259" key="17">
    <source>
        <dbReference type="Pfam" id="PF20687"/>
    </source>
</evidence>
<dbReference type="InterPro" id="IPR014074">
    <property type="entry name" value="Carboxysome_shell_carb_anhy"/>
</dbReference>
<dbReference type="RefSeq" id="WP_090254461.1">
    <property type="nucleotide sequence ID" value="NZ_FOAA01000013.1"/>
</dbReference>
<dbReference type="InterPro" id="IPR043066">
    <property type="entry name" value="CsoSCA_C_sf"/>
</dbReference>
<evidence type="ECO:0000256" key="13">
    <source>
        <dbReference type="NCBIfam" id="TIGR02701"/>
    </source>
</evidence>
<evidence type="ECO:0000313" key="18">
    <source>
        <dbReference type="EMBL" id="SEL30172.1"/>
    </source>
</evidence>
<gene>
    <name evidence="18" type="ORF">SAMN05444515_11335</name>
</gene>
<keyword evidence="6" id="KW-0120">Carbon dioxide fixation</keyword>
<keyword evidence="19" id="KW-1185">Reference proteome</keyword>
<comment type="cofactor">
    <cofactor evidence="1">
        <name>Zn(2+)</name>
        <dbReference type="ChEBI" id="CHEBI:29105"/>
    </cofactor>
</comment>
<keyword evidence="4" id="KW-0862">Zinc</keyword>
<dbReference type="Pfam" id="PF20686">
    <property type="entry name" value="CsoSCA_cat"/>
    <property type="match status" value="1"/>
</dbReference>
<dbReference type="STRING" id="1396821.SAMN05444515_11335"/>
<dbReference type="GO" id="GO:0004089">
    <property type="term" value="F:carbonate dehydratase activity"/>
    <property type="evidence" value="ECO:0007669"/>
    <property type="project" value="UniProtKB-UniRule"/>
</dbReference>
<evidence type="ECO:0000313" key="19">
    <source>
        <dbReference type="Proteomes" id="UP000199256"/>
    </source>
</evidence>
<dbReference type="GO" id="GO:0031470">
    <property type="term" value="C:carboxysome"/>
    <property type="evidence" value="ECO:0007669"/>
    <property type="project" value="UniProtKB-SubCell"/>
</dbReference>
<reference evidence="19" key="1">
    <citation type="submission" date="2016-10" db="EMBL/GenBank/DDBJ databases">
        <authorList>
            <person name="Varghese N."/>
            <person name="Submissions S."/>
        </authorList>
    </citation>
    <scope>NUCLEOTIDE SEQUENCE [LARGE SCALE GENOMIC DNA]</scope>
    <source>
        <strain evidence="19">DSM 241</strain>
    </source>
</reference>
<dbReference type="InterPro" id="IPR048539">
    <property type="entry name" value="CsoSCA_cat"/>
</dbReference>
<feature type="compositionally biased region" description="Basic residues" evidence="14">
    <location>
        <begin position="72"/>
        <end position="81"/>
    </location>
</feature>
<proteinExistence type="inferred from homology"/>
<evidence type="ECO:0000256" key="10">
    <source>
        <dbReference type="ARBA" id="ARBA00024121"/>
    </source>
</evidence>
<dbReference type="GO" id="GO:0046872">
    <property type="term" value="F:metal ion binding"/>
    <property type="evidence" value="ECO:0007669"/>
    <property type="project" value="UniProtKB-KW"/>
</dbReference>
<evidence type="ECO:0000259" key="16">
    <source>
        <dbReference type="Pfam" id="PF20686"/>
    </source>
</evidence>
<dbReference type="EMBL" id="FOAA01000013">
    <property type="protein sequence ID" value="SEL30172.1"/>
    <property type="molecule type" value="Genomic_DNA"/>
</dbReference>
<evidence type="ECO:0000256" key="4">
    <source>
        <dbReference type="ARBA" id="ARBA00022833"/>
    </source>
</evidence>
<evidence type="ECO:0000256" key="3">
    <source>
        <dbReference type="ARBA" id="ARBA00022723"/>
    </source>
</evidence>
<dbReference type="Gene3D" id="3.30.1330.140">
    <property type="entry name" value="Carboxysome Shell Carbonic Anhydrase, C-terminal domain"/>
    <property type="match status" value="1"/>
</dbReference>
<keyword evidence="8" id="KW-1282">Carboxysome</keyword>
<evidence type="ECO:0000256" key="8">
    <source>
        <dbReference type="ARBA" id="ARBA00023669"/>
    </source>
</evidence>
<keyword evidence="11" id="KW-1283">Bacterial microcompartment</keyword>
<feature type="domain" description="Carboxysome Shell Carbonic Anhydrase N-terminal" evidence="17">
    <location>
        <begin position="89"/>
        <end position="181"/>
    </location>
</feature>
<keyword evidence="3" id="KW-0479">Metal-binding</keyword>
<dbReference type="EC" id="4.2.1.1" evidence="2 13"/>
<evidence type="ECO:0000256" key="2">
    <source>
        <dbReference type="ARBA" id="ARBA00012925"/>
    </source>
</evidence>
<comment type="similarity">
    <text evidence="9">Belongs to the beta-class carbonic anhydrase family. CsoSCA subfamily.</text>
</comment>
<name>A0A1H7P2X3_9GAMM</name>
<dbReference type="OrthoDB" id="544846at2"/>
<comment type="subcellular location">
    <subcellularLocation>
        <location evidence="7">Carboxysome</location>
    </subcellularLocation>
</comment>
<dbReference type="Proteomes" id="UP000199256">
    <property type="component" value="Unassembled WGS sequence"/>
</dbReference>
<evidence type="ECO:0000256" key="5">
    <source>
        <dbReference type="ARBA" id="ARBA00023239"/>
    </source>
</evidence>
<protein>
    <recommendedName>
        <fullName evidence="10 13">Carboxysome shell carbonic anhydrase</fullName>
        <ecNumber evidence="2 13">4.2.1.1</ecNumber>
    </recommendedName>
</protein>
<dbReference type="InterPro" id="IPR043065">
    <property type="entry name" value="CsoSCA_N_sf"/>
</dbReference>
<evidence type="ECO:0000256" key="6">
    <source>
        <dbReference type="ARBA" id="ARBA00023300"/>
    </source>
</evidence>
<evidence type="ECO:0000256" key="14">
    <source>
        <dbReference type="SAM" id="MobiDB-lite"/>
    </source>
</evidence>
<comment type="catalytic activity">
    <reaction evidence="12">
        <text>hydrogencarbonate + H(+) = CO2 + H2O</text>
        <dbReference type="Rhea" id="RHEA:10748"/>
        <dbReference type="ChEBI" id="CHEBI:15377"/>
        <dbReference type="ChEBI" id="CHEBI:15378"/>
        <dbReference type="ChEBI" id="CHEBI:16526"/>
        <dbReference type="ChEBI" id="CHEBI:17544"/>
        <dbReference type="EC" id="4.2.1.1"/>
    </reaction>
</comment>
<dbReference type="Gene3D" id="1.20.120.1310">
    <property type="entry name" value="Carboxysome Shell Carbonic Anhydrase, N-terminal helical domain"/>
    <property type="match status" value="1"/>
</dbReference>
<feature type="compositionally biased region" description="Low complexity" evidence="14">
    <location>
        <begin position="16"/>
        <end position="25"/>
    </location>
</feature>
<evidence type="ECO:0000256" key="11">
    <source>
        <dbReference type="ARBA" id="ARBA00024446"/>
    </source>
</evidence>
<dbReference type="GO" id="GO:0015977">
    <property type="term" value="P:carbon fixation"/>
    <property type="evidence" value="ECO:0007669"/>
    <property type="project" value="UniProtKB-UniRule"/>
</dbReference>
<dbReference type="AlphaFoldDB" id="A0A1H7P2X3"/>
<dbReference type="InterPro" id="IPR048619">
    <property type="entry name" value="CsoSCA_N"/>
</dbReference>
<evidence type="ECO:0000256" key="9">
    <source>
        <dbReference type="ARBA" id="ARBA00024021"/>
    </source>
</evidence>
<dbReference type="InterPro" id="IPR048620">
    <property type="entry name" value="CsoSCA_C"/>
</dbReference>
<evidence type="ECO:0000259" key="15">
    <source>
        <dbReference type="Pfam" id="PF08936"/>
    </source>
</evidence>
<feature type="compositionally biased region" description="Polar residues" evidence="14">
    <location>
        <begin position="84"/>
        <end position="99"/>
    </location>
</feature>
<dbReference type="NCBIfam" id="TIGR02701">
    <property type="entry name" value="shell_carb_anhy"/>
    <property type="match status" value="1"/>
</dbReference>
<organism evidence="18 19">
    <name type="scientific">Ectothiorhodospira marina</name>
    <dbReference type="NCBI Taxonomy" id="1396821"/>
    <lineage>
        <taxon>Bacteria</taxon>
        <taxon>Pseudomonadati</taxon>
        <taxon>Pseudomonadota</taxon>
        <taxon>Gammaproteobacteria</taxon>
        <taxon>Chromatiales</taxon>
        <taxon>Ectothiorhodospiraceae</taxon>
        <taxon>Ectothiorhodospira</taxon>
    </lineage>
</organism>
<feature type="domain" description="Carboxysome Shell Carbonic Anhydrase catalytic" evidence="16">
    <location>
        <begin position="194"/>
        <end position="424"/>
    </location>
</feature>
<evidence type="ECO:0000256" key="1">
    <source>
        <dbReference type="ARBA" id="ARBA00001947"/>
    </source>
</evidence>
<dbReference type="Pfam" id="PF08936">
    <property type="entry name" value="CsoSCA_C"/>
    <property type="match status" value="1"/>
</dbReference>